<feature type="transmembrane region" description="Helical" evidence="8">
    <location>
        <begin position="362"/>
        <end position="379"/>
    </location>
</feature>
<dbReference type="EMBL" id="LXEU01000052">
    <property type="protein sequence ID" value="OAT52066.1"/>
    <property type="molecule type" value="Genomic_DNA"/>
</dbReference>
<feature type="domain" description="ABC transmembrane type-1" evidence="9">
    <location>
        <begin position="295"/>
        <end position="480"/>
    </location>
</feature>
<comment type="caution">
    <text evidence="10">The sequence shown here is derived from an EMBL/GenBank/DDBJ whole genome shotgun (WGS) entry which is preliminary data.</text>
</comment>
<evidence type="ECO:0000256" key="5">
    <source>
        <dbReference type="ARBA" id="ARBA00022692"/>
    </source>
</evidence>
<evidence type="ECO:0000256" key="2">
    <source>
        <dbReference type="ARBA" id="ARBA00022448"/>
    </source>
</evidence>
<keyword evidence="11" id="KW-1185">Reference proteome</keyword>
<dbReference type="PANTHER" id="PTHR30183:SF6">
    <property type="entry name" value="INNER MEMBRANE ABC TRANSPORTER PERMEASE PROTEIN YNJC"/>
    <property type="match status" value="1"/>
</dbReference>
<keyword evidence="4" id="KW-0997">Cell inner membrane</keyword>
<feature type="transmembrane region" description="Helical" evidence="8">
    <location>
        <begin position="37"/>
        <end position="64"/>
    </location>
</feature>
<evidence type="ECO:0000313" key="10">
    <source>
        <dbReference type="EMBL" id="OAT52066.1"/>
    </source>
</evidence>
<feature type="transmembrane region" description="Helical" evidence="8">
    <location>
        <begin position="333"/>
        <end position="356"/>
    </location>
</feature>
<feature type="transmembrane region" description="Helical" evidence="8">
    <location>
        <begin position="412"/>
        <end position="433"/>
    </location>
</feature>
<evidence type="ECO:0000256" key="8">
    <source>
        <dbReference type="RuleBase" id="RU363032"/>
    </source>
</evidence>
<dbReference type="PATRIC" id="fig|1354264.4.peg.2856"/>
<dbReference type="Proteomes" id="UP000078386">
    <property type="component" value="Unassembled WGS sequence"/>
</dbReference>
<reference evidence="10 11" key="1">
    <citation type="submission" date="2016-04" db="EMBL/GenBank/DDBJ databases">
        <title>ATOL: Assembling a taxonomically balanced genome-scale reconstruction of the evolutionary history of the Enterobacteriaceae.</title>
        <authorList>
            <person name="Plunkett G.III."/>
            <person name="Neeno-Eckwall E.C."/>
            <person name="Glasner J.D."/>
            <person name="Perna N.T."/>
        </authorList>
    </citation>
    <scope>NUCLEOTIDE SEQUENCE [LARGE SCALE GENOMIC DNA]</scope>
    <source>
        <strain evidence="10 11">ATCC 51603</strain>
    </source>
</reference>
<feature type="domain" description="ABC transmembrane type-1" evidence="9">
    <location>
        <begin position="34"/>
        <end position="237"/>
    </location>
</feature>
<dbReference type="PANTHER" id="PTHR30183">
    <property type="entry name" value="MOLYBDENUM TRANSPORT SYSTEM PERMEASE PROTEIN MODB"/>
    <property type="match status" value="1"/>
</dbReference>
<dbReference type="CDD" id="cd06261">
    <property type="entry name" value="TM_PBP2"/>
    <property type="match status" value="1"/>
</dbReference>
<keyword evidence="6 8" id="KW-1133">Transmembrane helix</keyword>
<gene>
    <name evidence="10" type="ORF">M989_02735</name>
</gene>
<name>A0A1B7JVY7_9ENTR</name>
<evidence type="ECO:0000256" key="3">
    <source>
        <dbReference type="ARBA" id="ARBA00022475"/>
    </source>
</evidence>
<dbReference type="Pfam" id="PF00528">
    <property type="entry name" value="BPD_transp_1"/>
    <property type="match status" value="1"/>
</dbReference>
<feature type="transmembrane region" description="Helical" evidence="8">
    <location>
        <begin position="76"/>
        <end position="95"/>
    </location>
</feature>
<dbReference type="InterPro" id="IPR000515">
    <property type="entry name" value="MetI-like"/>
</dbReference>
<dbReference type="SUPFAM" id="SSF161098">
    <property type="entry name" value="MetI-like"/>
    <property type="match status" value="2"/>
</dbReference>
<comment type="subcellular location">
    <subcellularLocation>
        <location evidence="1">Cell inner membrane</location>
        <topology evidence="1">Multi-pass membrane protein</topology>
    </subcellularLocation>
    <subcellularLocation>
        <location evidence="8">Cell membrane</location>
        <topology evidence="8">Multi-pass membrane protein</topology>
    </subcellularLocation>
</comment>
<feature type="transmembrane region" description="Helical" evidence="8">
    <location>
        <begin position="265"/>
        <end position="289"/>
    </location>
</feature>
<evidence type="ECO:0000256" key="1">
    <source>
        <dbReference type="ARBA" id="ARBA00004429"/>
    </source>
</evidence>
<accession>A0A1B7JVY7</accession>
<dbReference type="GO" id="GO:0055085">
    <property type="term" value="P:transmembrane transport"/>
    <property type="evidence" value="ECO:0007669"/>
    <property type="project" value="InterPro"/>
</dbReference>
<dbReference type="InterPro" id="IPR035906">
    <property type="entry name" value="MetI-like_sf"/>
</dbReference>
<sequence length="495" mass="54035">MLIIYLPLLPAAGILLTPALSLTHWQQLLSDPQLPQAVAATLISTLIAVGGALLLTLLLITSLWPSPAWQRLSSRLPWLLALPHVAFATCALLLFAEGGTLYRLLPTLTPVQDRYGIGLGLVLAVKECGFLLWVCWALLGERRLAQQVIVFQSLGYGRGQCLTCVILPALMPSLRVALLATTAWTLSVVDVATIIGPGNPPTLSVLAWRWLNDADPDVQAKGGLACLLLLAILAVLAAATSLLWRIWRGHTPRLNGIRHPHFPLLPGRIVGLVLPLCGLLCVVFLLGLANSTLPAPETLANSLWLALLSAFIGGAVCLVWLEWGPTRHQHWLSLPLVLPALPLAAGQYQLALYGWFDGQFSAVLWGHLLWVVPWMLFVLRPAWQQIDPRQILLAQTLGWGRLRRFWQLKCPLIIRPLLSALAVGFSVSIAQYLPTQWLGGGRIPTLTTEAVALSSGGATDTLAAQALWQLLLPIIFFLLTALLARRISHFRRGLR</sequence>
<feature type="transmembrane region" description="Helical" evidence="8">
    <location>
        <begin position="466"/>
        <end position="484"/>
    </location>
</feature>
<comment type="similarity">
    <text evidence="8">Belongs to the binding-protein-dependent transport system permease family.</text>
</comment>
<dbReference type="Gene3D" id="1.10.3720.10">
    <property type="entry name" value="MetI-like"/>
    <property type="match status" value="2"/>
</dbReference>
<organism evidence="10 11">
    <name type="scientific">Kluyvera georgiana ATCC 51603</name>
    <dbReference type="NCBI Taxonomy" id="1354264"/>
    <lineage>
        <taxon>Bacteria</taxon>
        <taxon>Pseudomonadati</taxon>
        <taxon>Pseudomonadota</taxon>
        <taxon>Gammaproteobacteria</taxon>
        <taxon>Enterobacterales</taxon>
        <taxon>Enterobacteriaceae</taxon>
        <taxon>Kluyvera</taxon>
    </lineage>
</organism>
<evidence type="ECO:0000313" key="11">
    <source>
        <dbReference type="Proteomes" id="UP000078386"/>
    </source>
</evidence>
<feature type="transmembrane region" description="Helical" evidence="8">
    <location>
        <begin position="301"/>
        <end position="321"/>
    </location>
</feature>
<feature type="transmembrane region" description="Helical" evidence="8">
    <location>
        <begin position="115"/>
        <end position="139"/>
    </location>
</feature>
<evidence type="ECO:0000259" key="9">
    <source>
        <dbReference type="PROSITE" id="PS50928"/>
    </source>
</evidence>
<feature type="transmembrane region" description="Helical" evidence="8">
    <location>
        <begin position="218"/>
        <end position="244"/>
    </location>
</feature>
<evidence type="ECO:0000256" key="4">
    <source>
        <dbReference type="ARBA" id="ARBA00022519"/>
    </source>
</evidence>
<protein>
    <submittedName>
        <fullName evidence="10">Permease component of an ABC superfamily transporter</fullName>
    </submittedName>
</protein>
<dbReference type="AlphaFoldDB" id="A0A1B7JVY7"/>
<evidence type="ECO:0000256" key="6">
    <source>
        <dbReference type="ARBA" id="ARBA00022989"/>
    </source>
</evidence>
<keyword evidence="5 8" id="KW-0812">Transmembrane</keyword>
<dbReference type="GO" id="GO:0005886">
    <property type="term" value="C:plasma membrane"/>
    <property type="evidence" value="ECO:0007669"/>
    <property type="project" value="UniProtKB-SubCell"/>
</dbReference>
<proteinExistence type="inferred from homology"/>
<evidence type="ECO:0000256" key="7">
    <source>
        <dbReference type="ARBA" id="ARBA00023136"/>
    </source>
</evidence>
<feature type="transmembrane region" description="Helical" evidence="8">
    <location>
        <begin position="176"/>
        <end position="198"/>
    </location>
</feature>
<dbReference type="PROSITE" id="PS50928">
    <property type="entry name" value="ABC_TM1"/>
    <property type="match status" value="2"/>
</dbReference>
<keyword evidence="3" id="KW-1003">Cell membrane</keyword>
<keyword evidence="7 8" id="KW-0472">Membrane</keyword>
<keyword evidence="2 8" id="KW-0813">Transport</keyword>